<protein>
    <submittedName>
        <fullName evidence="13">L-fucose:H+ symporter permease</fullName>
    </submittedName>
</protein>
<evidence type="ECO:0000256" key="4">
    <source>
        <dbReference type="ARBA" id="ARBA00022448"/>
    </source>
</evidence>
<dbReference type="InterPro" id="IPR005964">
    <property type="entry name" value="Glc/Gal_transptr_bac"/>
</dbReference>
<comment type="similarity">
    <text evidence="3">Belongs to the major facilitator superfamily. FHS transporter (TC 2.A.1.7) family.</text>
</comment>
<evidence type="ECO:0000256" key="1">
    <source>
        <dbReference type="ARBA" id="ARBA00003321"/>
    </source>
</evidence>
<evidence type="ECO:0000256" key="2">
    <source>
        <dbReference type="ARBA" id="ARBA00004429"/>
    </source>
</evidence>
<evidence type="ECO:0000256" key="5">
    <source>
        <dbReference type="ARBA" id="ARBA00022475"/>
    </source>
</evidence>
<dbReference type="GO" id="GO:0005886">
    <property type="term" value="C:plasma membrane"/>
    <property type="evidence" value="ECO:0007669"/>
    <property type="project" value="UniProtKB-SubCell"/>
</dbReference>
<dbReference type="InterPro" id="IPR005275">
    <property type="entry name" value="Lfuc_symporter_FucP"/>
</dbReference>
<evidence type="ECO:0000256" key="11">
    <source>
        <dbReference type="SAM" id="Phobius"/>
    </source>
</evidence>
<accession>A0A4R0N8H1</accession>
<name>A0A4R0N8H1_9SPHI</name>
<dbReference type="CDD" id="cd17394">
    <property type="entry name" value="MFS_FucP_like"/>
    <property type="match status" value="1"/>
</dbReference>
<dbReference type="Proteomes" id="UP000291117">
    <property type="component" value="Unassembled WGS sequence"/>
</dbReference>
<dbReference type="GO" id="GO:0005354">
    <property type="term" value="F:galactose transmembrane transporter activity"/>
    <property type="evidence" value="ECO:0007669"/>
    <property type="project" value="InterPro"/>
</dbReference>
<dbReference type="PANTHER" id="PTHR43702">
    <property type="entry name" value="L-FUCOSE-PROTON SYMPORTER"/>
    <property type="match status" value="1"/>
</dbReference>
<evidence type="ECO:0000256" key="8">
    <source>
        <dbReference type="ARBA" id="ARBA00022692"/>
    </source>
</evidence>
<feature type="transmembrane region" description="Helical" evidence="11">
    <location>
        <begin position="176"/>
        <end position="193"/>
    </location>
</feature>
<feature type="transmembrane region" description="Helical" evidence="11">
    <location>
        <begin position="347"/>
        <end position="367"/>
    </location>
</feature>
<evidence type="ECO:0000256" key="9">
    <source>
        <dbReference type="ARBA" id="ARBA00022989"/>
    </source>
</evidence>
<feature type="transmembrane region" description="Helical" evidence="11">
    <location>
        <begin position="7"/>
        <end position="27"/>
    </location>
</feature>
<dbReference type="Pfam" id="PF07690">
    <property type="entry name" value="MFS_1"/>
    <property type="match status" value="1"/>
</dbReference>
<proteinExistence type="inferred from homology"/>
<dbReference type="GO" id="GO:0015535">
    <property type="term" value="F:fucose:proton symporter activity"/>
    <property type="evidence" value="ECO:0007669"/>
    <property type="project" value="InterPro"/>
</dbReference>
<feature type="transmembrane region" description="Helical" evidence="11">
    <location>
        <begin position="289"/>
        <end position="307"/>
    </location>
</feature>
<feature type="transmembrane region" description="Helical" evidence="11">
    <location>
        <begin position="47"/>
        <end position="68"/>
    </location>
</feature>
<dbReference type="Gene3D" id="1.20.1250.20">
    <property type="entry name" value="MFS general substrate transporter like domains"/>
    <property type="match status" value="2"/>
</dbReference>
<evidence type="ECO:0000313" key="13">
    <source>
        <dbReference type="EMBL" id="TCC96295.1"/>
    </source>
</evidence>
<comment type="function">
    <text evidence="1">Intake of glucose and galactose.</text>
</comment>
<evidence type="ECO:0000256" key="6">
    <source>
        <dbReference type="ARBA" id="ARBA00022519"/>
    </source>
</evidence>
<feature type="transmembrane region" description="Helical" evidence="11">
    <location>
        <begin position="99"/>
        <end position="120"/>
    </location>
</feature>
<keyword evidence="10 11" id="KW-0472">Membrane</keyword>
<feature type="transmembrane region" description="Helical" evidence="11">
    <location>
        <begin position="141"/>
        <end position="160"/>
    </location>
</feature>
<dbReference type="SUPFAM" id="SSF103473">
    <property type="entry name" value="MFS general substrate transporter"/>
    <property type="match status" value="1"/>
</dbReference>
<keyword evidence="5" id="KW-1003">Cell membrane</keyword>
<feature type="transmembrane region" description="Helical" evidence="11">
    <location>
        <begin position="373"/>
        <end position="391"/>
    </location>
</feature>
<keyword evidence="4" id="KW-0813">Transport</keyword>
<evidence type="ECO:0000313" key="14">
    <source>
        <dbReference type="Proteomes" id="UP000291117"/>
    </source>
</evidence>
<dbReference type="InterPro" id="IPR050375">
    <property type="entry name" value="MFS_TsgA-like"/>
</dbReference>
<sequence>MTKNKYLFPFIMITSLFFMWGFAYGLLDVLNKHFQEALDITKTRSTLLQAAYFGAYFLVALPAGMFMNKYGYKKGIIMGLLLYAVGAFLFYPAAEQASFNSFLLALFILASGLACLETAANPYVTVLGSPETSATRLNLSQCFNGVGSFLGPIIASYLFFGESNSSGGSNLDSVKLIYVIIGILVLLVVGVFLKIKLPEIKESEIVSSSELNKRPLFSHSNFVLGIVAQFFYVAAQVGIATLFINYCTESGVKLDNATAAKLLSGGLILFTAGRFVGTALMRVFEPNKLLALYAVINVLLCGVVMLNDGWISIYALMALFFFMSIMFPTIFALSIKDLGQHTKKASSFIIMSIVGGALVPYVMGSVADHYSTPISYVVPLICFVVVFLYGLQGYKVKKSIKYNLNNNEEILPNAGLDTQR</sequence>
<keyword evidence="6" id="KW-0997">Cell inner membrane</keyword>
<comment type="subcellular location">
    <subcellularLocation>
        <location evidence="2">Cell inner membrane</location>
        <topology evidence="2">Multi-pass membrane protein</topology>
    </subcellularLocation>
</comment>
<dbReference type="GO" id="GO:0055056">
    <property type="term" value="F:D-glucose transmembrane transporter activity"/>
    <property type="evidence" value="ECO:0007669"/>
    <property type="project" value="InterPro"/>
</dbReference>
<dbReference type="EMBL" id="SJSM01000006">
    <property type="protein sequence ID" value="TCC96295.1"/>
    <property type="molecule type" value="Genomic_DNA"/>
</dbReference>
<dbReference type="GO" id="GO:1904659">
    <property type="term" value="P:D-glucose transmembrane transport"/>
    <property type="evidence" value="ECO:0007669"/>
    <property type="project" value="InterPro"/>
</dbReference>
<dbReference type="OrthoDB" id="9786665at2"/>
<feature type="transmembrane region" description="Helical" evidence="11">
    <location>
        <begin position="313"/>
        <end position="335"/>
    </location>
</feature>
<feature type="transmembrane region" description="Helical" evidence="11">
    <location>
        <begin position="222"/>
        <end position="246"/>
    </location>
</feature>
<dbReference type="AlphaFoldDB" id="A0A4R0N8H1"/>
<feature type="transmembrane region" description="Helical" evidence="11">
    <location>
        <begin position="258"/>
        <end position="277"/>
    </location>
</feature>
<dbReference type="NCBIfam" id="TIGR00885">
    <property type="entry name" value="fucP"/>
    <property type="match status" value="1"/>
</dbReference>
<keyword evidence="9 11" id="KW-1133">Transmembrane helix</keyword>
<dbReference type="PROSITE" id="PS50850">
    <property type="entry name" value="MFS"/>
    <property type="match status" value="1"/>
</dbReference>
<comment type="caution">
    <text evidence="13">The sequence shown here is derived from an EMBL/GenBank/DDBJ whole genome shotgun (WGS) entry which is preliminary data.</text>
</comment>
<evidence type="ECO:0000256" key="7">
    <source>
        <dbReference type="ARBA" id="ARBA00022597"/>
    </source>
</evidence>
<dbReference type="InterPro" id="IPR011701">
    <property type="entry name" value="MFS"/>
</dbReference>
<feature type="transmembrane region" description="Helical" evidence="11">
    <location>
        <begin position="75"/>
        <end position="93"/>
    </location>
</feature>
<dbReference type="InterPro" id="IPR020846">
    <property type="entry name" value="MFS_dom"/>
</dbReference>
<dbReference type="RefSeq" id="WP_131609373.1">
    <property type="nucleotide sequence ID" value="NZ_SJSM01000006.1"/>
</dbReference>
<evidence type="ECO:0000256" key="3">
    <source>
        <dbReference type="ARBA" id="ARBA00009120"/>
    </source>
</evidence>
<dbReference type="PANTHER" id="PTHR43702:SF3">
    <property type="entry name" value="PROTEIN TSGA"/>
    <property type="match status" value="1"/>
</dbReference>
<keyword evidence="8 11" id="KW-0812">Transmembrane</keyword>
<reference evidence="13 14" key="1">
    <citation type="submission" date="2019-02" db="EMBL/GenBank/DDBJ databases">
        <title>Pedobacter sp. RP-3-8 sp. nov., isolated from Arctic soil.</title>
        <authorList>
            <person name="Dahal R.H."/>
        </authorList>
    </citation>
    <scope>NUCLEOTIDE SEQUENCE [LARGE SCALE GENOMIC DNA]</scope>
    <source>
        <strain evidence="13 14">RP-3-8</strain>
    </source>
</reference>
<evidence type="ECO:0000259" key="12">
    <source>
        <dbReference type="PROSITE" id="PS50850"/>
    </source>
</evidence>
<evidence type="ECO:0000256" key="10">
    <source>
        <dbReference type="ARBA" id="ARBA00023136"/>
    </source>
</evidence>
<keyword evidence="14" id="KW-1185">Reference proteome</keyword>
<dbReference type="NCBIfam" id="TIGR01272">
    <property type="entry name" value="gluP"/>
    <property type="match status" value="1"/>
</dbReference>
<keyword evidence="7" id="KW-0762">Sugar transport</keyword>
<feature type="domain" description="Major facilitator superfamily (MFS) profile" evidence="12">
    <location>
        <begin position="9"/>
        <end position="397"/>
    </location>
</feature>
<dbReference type="InterPro" id="IPR036259">
    <property type="entry name" value="MFS_trans_sf"/>
</dbReference>
<gene>
    <name evidence="13" type="primary">fucP</name>
    <name evidence="13" type="ORF">EZ444_12735</name>
</gene>
<organism evidence="13 14">
    <name type="scientific">Pedobacter hiemivivus</name>
    <dbReference type="NCBI Taxonomy" id="2530454"/>
    <lineage>
        <taxon>Bacteria</taxon>
        <taxon>Pseudomonadati</taxon>
        <taxon>Bacteroidota</taxon>
        <taxon>Sphingobacteriia</taxon>
        <taxon>Sphingobacteriales</taxon>
        <taxon>Sphingobacteriaceae</taxon>
        <taxon>Pedobacter</taxon>
    </lineage>
</organism>